<sequence>MNRSTAALALFFLLFHGALSPLAQAAEKLRTPMRKMLGGYNEVDPEDDRLINAANFALTSLWAGESSREYSFLTLLGGSEGEERDSVFVKIIESQQQVVAGMNYKLTLGMIQGENCLGVFKVTVYDRFGDMSVTNWGDEVSCEEIRDAEINRI</sequence>
<feature type="signal peptide" evidence="1">
    <location>
        <begin position="1"/>
        <end position="25"/>
    </location>
</feature>
<dbReference type="EMBL" id="HBGN01027458">
    <property type="protein sequence ID" value="CAD9343236.1"/>
    <property type="molecule type" value="Transcribed_RNA"/>
</dbReference>
<accession>A0A6S9AYR3</accession>
<gene>
    <name evidence="2" type="ORF">DBRI1063_LOCUS17725</name>
</gene>
<proteinExistence type="predicted"/>
<evidence type="ECO:0000256" key="1">
    <source>
        <dbReference type="SAM" id="SignalP"/>
    </source>
</evidence>
<organism evidence="2">
    <name type="scientific">Ditylum brightwellii</name>
    <dbReference type="NCBI Taxonomy" id="49249"/>
    <lineage>
        <taxon>Eukaryota</taxon>
        <taxon>Sar</taxon>
        <taxon>Stramenopiles</taxon>
        <taxon>Ochrophyta</taxon>
        <taxon>Bacillariophyta</taxon>
        <taxon>Mediophyceae</taxon>
        <taxon>Lithodesmiophycidae</taxon>
        <taxon>Lithodesmiales</taxon>
        <taxon>Lithodesmiaceae</taxon>
        <taxon>Ditylum</taxon>
    </lineage>
</organism>
<dbReference type="AlphaFoldDB" id="A0A6S9AYR3"/>
<name>A0A6S9AYR3_9STRA</name>
<protein>
    <recommendedName>
        <fullName evidence="3">Cystatin domain-containing protein</fullName>
    </recommendedName>
</protein>
<dbReference type="GO" id="GO:0004869">
    <property type="term" value="F:cysteine-type endopeptidase inhibitor activity"/>
    <property type="evidence" value="ECO:0007669"/>
    <property type="project" value="InterPro"/>
</dbReference>
<evidence type="ECO:0000313" key="2">
    <source>
        <dbReference type="EMBL" id="CAD9343236.1"/>
    </source>
</evidence>
<dbReference type="Gene3D" id="3.10.450.10">
    <property type="match status" value="1"/>
</dbReference>
<dbReference type="SUPFAM" id="SSF54403">
    <property type="entry name" value="Cystatin/monellin"/>
    <property type="match status" value="1"/>
</dbReference>
<dbReference type="CDD" id="cd00042">
    <property type="entry name" value="CY"/>
    <property type="match status" value="1"/>
</dbReference>
<dbReference type="InterPro" id="IPR000010">
    <property type="entry name" value="Cystatin_dom"/>
</dbReference>
<keyword evidence="1" id="KW-0732">Signal</keyword>
<evidence type="ECO:0008006" key="3">
    <source>
        <dbReference type="Google" id="ProtNLM"/>
    </source>
</evidence>
<reference evidence="2" key="1">
    <citation type="submission" date="2021-01" db="EMBL/GenBank/DDBJ databases">
        <authorList>
            <person name="Corre E."/>
            <person name="Pelletier E."/>
            <person name="Niang G."/>
            <person name="Scheremetjew M."/>
            <person name="Finn R."/>
            <person name="Kale V."/>
            <person name="Holt S."/>
            <person name="Cochrane G."/>
            <person name="Meng A."/>
            <person name="Brown T."/>
            <person name="Cohen L."/>
        </authorList>
    </citation>
    <scope>NUCLEOTIDE SEQUENCE</scope>
    <source>
        <strain evidence="2">Pop2</strain>
    </source>
</reference>
<feature type="chain" id="PRO_5030159526" description="Cystatin domain-containing protein" evidence="1">
    <location>
        <begin position="26"/>
        <end position="153"/>
    </location>
</feature>
<dbReference type="InterPro" id="IPR046350">
    <property type="entry name" value="Cystatin_sf"/>
</dbReference>